<dbReference type="RefSeq" id="XP_011380029.1">
    <property type="nucleotide sequence ID" value="XM_011381727.2"/>
</dbReference>
<evidence type="ECO:0000313" key="2">
    <source>
        <dbReference type="Proteomes" id="UP000515202"/>
    </source>
</evidence>
<dbReference type="AlphaFoldDB" id="A0A6P3RUU5"/>
<feature type="compositionally biased region" description="Basic and acidic residues" evidence="1">
    <location>
        <begin position="220"/>
        <end position="229"/>
    </location>
</feature>
<proteinExistence type="predicted"/>
<accession>A0A6P3RUU5</accession>
<keyword evidence="2" id="KW-1185">Reference proteome</keyword>
<protein>
    <submittedName>
        <fullName evidence="3">Uncharacterized protein LOC105306606</fullName>
    </submittedName>
</protein>
<evidence type="ECO:0000313" key="3">
    <source>
        <dbReference type="RefSeq" id="XP_011380029.1"/>
    </source>
</evidence>
<evidence type="ECO:0000256" key="1">
    <source>
        <dbReference type="SAM" id="MobiDB-lite"/>
    </source>
</evidence>
<dbReference type="KEGG" id="pvp:105306606"/>
<reference evidence="3" key="1">
    <citation type="submission" date="2025-08" db="UniProtKB">
        <authorList>
            <consortium name="RefSeq"/>
        </authorList>
    </citation>
    <scope>IDENTIFICATION</scope>
    <source>
        <tissue evidence="3">Kidney</tissue>
    </source>
</reference>
<feature type="region of interest" description="Disordered" evidence="1">
    <location>
        <begin position="220"/>
        <end position="270"/>
    </location>
</feature>
<sequence length="270" mass="30327">MRARQILQGLRARQGAKCGVIGGFSSNCRIPPAVTHRVEPASTPDTPVMAAAFKSRCLLRQSRKKELRSRKLRTSAPKGFSFEWGRLRMRLELLRRTEEGKEENRQTSCHDAASPYSSAWPLTFSPTLPRCRVPLLRRMAPHLLSHVATMPRPLTQAHGPSPSLPRCVFPMLTIGQAVQMHVPKEASHLKNLKRLNFRLQGQTMEKSASFSWSRLSDRFRRDASRRDTRPVTSADGEEVAGPKTQAVPGQRGHLAPQKRRQQNPPPVPSV</sequence>
<dbReference type="Proteomes" id="UP000515202">
    <property type="component" value="Unplaced"/>
</dbReference>
<name>A0A6P3RUU5_PTEVA</name>
<dbReference type="GeneID" id="105306606"/>
<gene>
    <name evidence="3" type="primary">LOC105306606</name>
</gene>
<organism evidence="2 3">
    <name type="scientific">Pteropus vampyrus</name>
    <name type="common">Large flying fox</name>
    <dbReference type="NCBI Taxonomy" id="132908"/>
    <lineage>
        <taxon>Eukaryota</taxon>
        <taxon>Metazoa</taxon>
        <taxon>Chordata</taxon>
        <taxon>Craniata</taxon>
        <taxon>Vertebrata</taxon>
        <taxon>Euteleostomi</taxon>
        <taxon>Mammalia</taxon>
        <taxon>Eutheria</taxon>
        <taxon>Laurasiatheria</taxon>
        <taxon>Chiroptera</taxon>
        <taxon>Yinpterochiroptera</taxon>
        <taxon>Pteropodoidea</taxon>
        <taxon>Pteropodidae</taxon>
        <taxon>Pteropodinae</taxon>
        <taxon>Pteropus</taxon>
    </lineage>
</organism>